<feature type="domain" description="UspA" evidence="2">
    <location>
        <begin position="4"/>
        <end position="141"/>
    </location>
</feature>
<dbReference type="KEGG" id="tye:THEYE_A0762"/>
<evidence type="ECO:0000313" key="4">
    <source>
        <dbReference type="Proteomes" id="UP000000718"/>
    </source>
</evidence>
<proteinExistence type="inferred from homology"/>
<dbReference type="FunCoup" id="B5YK39">
    <property type="interactions" value="8"/>
</dbReference>
<dbReference type="InterPro" id="IPR006015">
    <property type="entry name" value="Universal_stress_UspA"/>
</dbReference>
<dbReference type="PANTHER" id="PTHR46268">
    <property type="entry name" value="STRESS RESPONSE PROTEIN NHAX"/>
    <property type="match status" value="1"/>
</dbReference>
<dbReference type="EnsemblBacteria" id="ACI20351">
    <property type="protein sequence ID" value="ACI20351"/>
    <property type="gene ID" value="THEYE_A0762"/>
</dbReference>
<dbReference type="OrthoDB" id="9784123at2"/>
<dbReference type="CDD" id="cd00293">
    <property type="entry name" value="USP-like"/>
    <property type="match status" value="2"/>
</dbReference>
<dbReference type="PANTHER" id="PTHR46268:SF6">
    <property type="entry name" value="UNIVERSAL STRESS PROTEIN UP12"/>
    <property type="match status" value="1"/>
</dbReference>
<evidence type="ECO:0000256" key="1">
    <source>
        <dbReference type="ARBA" id="ARBA00008791"/>
    </source>
</evidence>
<keyword evidence="4" id="KW-1185">Reference proteome</keyword>
<organism evidence="3 4">
    <name type="scientific">Thermodesulfovibrio yellowstonii (strain ATCC 51303 / DSM 11347 / YP87)</name>
    <dbReference type="NCBI Taxonomy" id="289376"/>
    <lineage>
        <taxon>Bacteria</taxon>
        <taxon>Pseudomonadati</taxon>
        <taxon>Nitrospirota</taxon>
        <taxon>Thermodesulfovibrionia</taxon>
        <taxon>Thermodesulfovibrionales</taxon>
        <taxon>Thermodesulfovibrionaceae</taxon>
        <taxon>Thermodesulfovibrio</taxon>
    </lineage>
</organism>
<dbReference type="RefSeq" id="WP_012545088.1">
    <property type="nucleotide sequence ID" value="NC_011296.1"/>
</dbReference>
<sequence>MRLYRKILACLDGSEESFHAFEEAVKFSKDSGITVFALTVAPTYHGDISLIGIGLSLEELNKPYKDTLSRAKDIGNRYGVLVKSLYEEGEPFEKIVDISVEISADLIVMGKKGMSALREVLLGSVTERVIGYSNTDVLIVPKDALIKWDKTLVAVDVSPYGDRICSRAIEIAKNFYSEMNIISVLEVPSEVFAIKPEIFDNQMEKVKKYLKNLEMKFQKENISVNTILEEGEPYRKILETAEKIDADLIVIGSHGRTGLKRLLMGSTCQRVIGLSKIPTLIVK</sequence>
<dbReference type="Pfam" id="PF00582">
    <property type="entry name" value="Usp"/>
    <property type="match status" value="2"/>
</dbReference>
<dbReference type="PRINTS" id="PR01438">
    <property type="entry name" value="UNVRSLSTRESS"/>
</dbReference>
<dbReference type="InterPro" id="IPR006016">
    <property type="entry name" value="UspA"/>
</dbReference>
<dbReference type="AlphaFoldDB" id="B5YK39"/>
<dbReference type="InParanoid" id="B5YK39"/>
<dbReference type="Gene3D" id="3.40.50.620">
    <property type="entry name" value="HUPs"/>
    <property type="match status" value="2"/>
</dbReference>
<dbReference type="PATRIC" id="fig|289376.4.peg.753"/>
<dbReference type="SUPFAM" id="SSF52402">
    <property type="entry name" value="Adenine nucleotide alpha hydrolases-like"/>
    <property type="match status" value="2"/>
</dbReference>
<dbReference type="eggNOG" id="COG0589">
    <property type="taxonomic scope" value="Bacteria"/>
</dbReference>
<accession>B5YK39</accession>
<dbReference type="STRING" id="289376.THEYE_A0762"/>
<reference evidence="4" key="1">
    <citation type="submission" date="2008-08" db="EMBL/GenBank/DDBJ databases">
        <title>The complete genome sequence of Thermodesulfovibrio yellowstonii strain ATCC 51303 / DSM 11347 / YP87.</title>
        <authorList>
            <person name="Dodson R.J."/>
            <person name="Durkin A.S."/>
            <person name="Wu M."/>
            <person name="Eisen J."/>
            <person name="Sutton G."/>
        </authorList>
    </citation>
    <scope>NUCLEOTIDE SEQUENCE [LARGE SCALE GENOMIC DNA]</scope>
    <source>
        <strain evidence="4">ATCC 51303 / DSM 11347 / YP87</strain>
    </source>
</reference>
<comment type="similarity">
    <text evidence="1">Belongs to the universal stress protein A family.</text>
</comment>
<evidence type="ECO:0000313" key="3">
    <source>
        <dbReference type="EMBL" id="ACI20351.1"/>
    </source>
</evidence>
<dbReference type="HOGENOM" id="CLU_049301_2_1_0"/>
<gene>
    <name evidence="3" type="ordered locus">THEYE_A0762</name>
</gene>
<dbReference type="InterPro" id="IPR014729">
    <property type="entry name" value="Rossmann-like_a/b/a_fold"/>
</dbReference>
<evidence type="ECO:0000259" key="2">
    <source>
        <dbReference type="Pfam" id="PF00582"/>
    </source>
</evidence>
<reference evidence="3 4" key="2">
    <citation type="journal article" date="2015" name="Genome Announc.">
        <title>Genome Sequence of the Sulfate-Reducing Thermophilic Bacterium Thermodesulfovibrio yellowstonii Strain DSM 11347T (Phylum Nitrospirae).</title>
        <authorList>
            <person name="Bhatnagar S."/>
            <person name="Badger J.H."/>
            <person name="Madupu R."/>
            <person name="Khouri H.M."/>
            <person name="O'Connor E.M."/>
            <person name="Robb F.T."/>
            <person name="Ward N.L."/>
            <person name="Eisen J.A."/>
        </authorList>
    </citation>
    <scope>NUCLEOTIDE SEQUENCE [LARGE SCALE GENOMIC DNA]</scope>
    <source>
        <strain evidence="4">ATCC 51303 / DSM 11347 / YP87</strain>
    </source>
</reference>
<dbReference type="Proteomes" id="UP000000718">
    <property type="component" value="Chromosome"/>
</dbReference>
<protein>
    <submittedName>
        <fullName evidence="3">Universal stress protein, putative</fullName>
    </submittedName>
</protein>
<name>B5YK39_THEYD</name>
<feature type="domain" description="UspA" evidence="2">
    <location>
        <begin position="149"/>
        <end position="283"/>
    </location>
</feature>
<dbReference type="EMBL" id="CP001147">
    <property type="protein sequence ID" value="ACI20351.1"/>
    <property type="molecule type" value="Genomic_DNA"/>
</dbReference>